<dbReference type="OrthoDB" id="6706212at2759"/>
<dbReference type="Ensembl" id="ENSLLET00000045246.1">
    <property type="protein sequence ID" value="ENSLLEP00000043511.1"/>
    <property type="gene ID" value="ENSLLEG00000027664.1"/>
</dbReference>
<organism evidence="3 4">
    <name type="scientific">Leptobrachium leishanense</name>
    <name type="common">Leishan spiny toad</name>
    <dbReference type="NCBI Taxonomy" id="445787"/>
    <lineage>
        <taxon>Eukaryota</taxon>
        <taxon>Metazoa</taxon>
        <taxon>Chordata</taxon>
        <taxon>Craniata</taxon>
        <taxon>Vertebrata</taxon>
        <taxon>Euteleostomi</taxon>
        <taxon>Amphibia</taxon>
        <taxon>Batrachia</taxon>
        <taxon>Anura</taxon>
        <taxon>Pelobatoidea</taxon>
        <taxon>Megophryidae</taxon>
        <taxon>Leptobrachium</taxon>
    </lineage>
</organism>
<feature type="region of interest" description="Disordered" evidence="1">
    <location>
        <begin position="33"/>
        <end position="61"/>
    </location>
</feature>
<dbReference type="Proteomes" id="UP000694569">
    <property type="component" value="Unplaced"/>
</dbReference>
<dbReference type="Pfam" id="PF15932">
    <property type="entry name" value="DUF4748"/>
    <property type="match status" value="1"/>
</dbReference>
<proteinExistence type="predicted"/>
<reference evidence="3" key="1">
    <citation type="submission" date="2025-08" db="UniProtKB">
        <authorList>
            <consortium name="Ensembl"/>
        </authorList>
    </citation>
    <scope>IDENTIFICATION</scope>
</reference>
<accession>A0A8C5QVI0</accession>
<dbReference type="InterPro" id="IPR031833">
    <property type="entry name" value="DUF4748"/>
</dbReference>
<keyword evidence="2" id="KW-0472">Membrane</keyword>
<keyword evidence="2" id="KW-1133">Transmembrane helix</keyword>
<reference evidence="3" key="2">
    <citation type="submission" date="2025-09" db="UniProtKB">
        <authorList>
            <consortium name="Ensembl"/>
        </authorList>
    </citation>
    <scope>IDENTIFICATION</scope>
</reference>
<keyword evidence="2" id="KW-0812">Transmembrane</keyword>
<evidence type="ECO:0000313" key="4">
    <source>
        <dbReference type="Proteomes" id="UP000694569"/>
    </source>
</evidence>
<evidence type="ECO:0000256" key="1">
    <source>
        <dbReference type="SAM" id="MobiDB-lite"/>
    </source>
</evidence>
<dbReference type="AlphaFoldDB" id="A0A8C5QVI0"/>
<feature type="transmembrane region" description="Helical" evidence="2">
    <location>
        <begin position="75"/>
        <end position="93"/>
    </location>
</feature>
<evidence type="ECO:0000256" key="2">
    <source>
        <dbReference type="SAM" id="Phobius"/>
    </source>
</evidence>
<dbReference type="GeneTree" id="ENSGT00530000065055"/>
<evidence type="ECO:0000313" key="3">
    <source>
        <dbReference type="Ensembl" id="ENSLLEP00000043511.1"/>
    </source>
</evidence>
<name>A0A8C5QVI0_9ANUR</name>
<sequence length="128" mass="14541">MAAPSYSLLASITRRCRGSAVTVAWRQNPYSRSLQHAKPLQTSASSRAKSDDPDPVLEGAEYIPSRKTKSPMRKVAYAWLFGFPSGIILFLLAKMEVDKRRLDQLKVRQRMKNSNRGEYESERFKSSS</sequence>
<feature type="compositionally biased region" description="Polar residues" evidence="1">
    <location>
        <begin position="33"/>
        <end position="47"/>
    </location>
</feature>
<keyword evidence="4" id="KW-1185">Reference proteome</keyword>
<protein>
    <submittedName>
        <fullName evidence="3">Uncharacterized protein</fullName>
    </submittedName>
</protein>